<dbReference type="Proteomes" id="UP000027135">
    <property type="component" value="Unassembled WGS sequence"/>
</dbReference>
<protein>
    <recommendedName>
        <fullName evidence="4">C2 domain-containing protein</fullName>
    </recommendedName>
</protein>
<dbReference type="CDD" id="cd08387">
    <property type="entry name" value="C2A_Synaptotagmin-8"/>
    <property type="match status" value="1"/>
</dbReference>
<dbReference type="InterPro" id="IPR035892">
    <property type="entry name" value="C2_domain_sf"/>
</dbReference>
<feature type="compositionally biased region" description="Polar residues" evidence="2">
    <location>
        <begin position="172"/>
        <end position="187"/>
    </location>
</feature>
<dbReference type="FunCoup" id="A0A067RIT3">
    <property type="interactions" value="25"/>
</dbReference>
<feature type="region of interest" description="Disordered" evidence="2">
    <location>
        <begin position="90"/>
        <end position="122"/>
    </location>
</feature>
<sequence>MDAVNEESDPSSYYLALYGLISFLLVMLIVMLLYVACSKKYRLNWFEKNLLEAAETTQMRHSSILGTVIKMCRKIPILIPASKGSSFPSLAADDSIPGTPSSPHGYSASSPSTQQQSSQADTNNITTRSAGAVAPLALPLVRSDKHVVLSTTSITRPRVSSMHTKLDHTKIDTSLYQKPSPSRTPSSPEDIRGSIQLTLTYDPAAGILTIRLIEAHDLQARDFSGTADPYAKIRLLPDRSNVWQTRIHKRTLNPVFDEDFVFEVRPTTIGRRTLEVILYDFDAYSRHHSIGGVKLPLAHIDLSEKVTLWKGLSPCSEQDAKAELGDLMVSLCFLPSAERLTVVVIKARNLRVVDDTRTSSDPFVKVTLLQAGKRVKKKKTGVHRNTLCPVFNEALTFDVSREALRRSTIEFYVLHDSLLGPSELLGRSIVGPGSDCRPQERDFFHEVLTSKTATAQWLPLSEPQ</sequence>
<dbReference type="GO" id="GO:0005544">
    <property type="term" value="F:calcium-dependent phospholipid binding"/>
    <property type="evidence" value="ECO:0007669"/>
    <property type="project" value="TreeGrafter"/>
</dbReference>
<dbReference type="OMA" id="YNADGRR"/>
<dbReference type="GO" id="GO:0030672">
    <property type="term" value="C:synaptic vesicle membrane"/>
    <property type="evidence" value="ECO:0007669"/>
    <property type="project" value="TreeGrafter"/>
</dbReference>
<feature type="compositionally biased region" description="Low complexity" evidence="2">
    <location>
        <begin position="101"/>
        <end position="119"/>
    </location>
</feature>
<keyword evidence="3" id="KW-0472">Membrane</keyword>
<name>A0A067RIT3_ZOONE</name>
<dbReference type="GO" id="GO:0030276">
    <property type="term" value="F:clathrin binding"/>
    <property type="evidence" value="ECO:0007669"/>
    <property type="project" value="TreeGrafter"/>
</dbReference>
<feature type="region of interest" description="Disordered" evidence="2">
    <location>
        <begin position="159"/>
        <end position="190"/>
    </location>
</feature>
<keyword evidence="1" id="KW-0677">Repeat</keyword>
<keyword evidence="3" id="KW-1133">Transmembrane helix</keyword>
<dbReference type="GO" id="GO:0005509">
    <property type="term" value="F:calcium ion binding"/>
    <property type="evidence" value="ECO:0007669"/>
    <property type="project" value="TreeGrafter"/>
</dbReference>
<feature type="domain" description="C2" evidence="4">
    <location>
        <begin position="323"/>
        <end position="445"/>
    </location>
</feature>
<evidence type="ECO:0000313" key="6">
    <source>
        <dbReference type="Proteomes" id="UP000027135"/>
    </source>
</evidence>
<gene>
    <name evidence="5" type="ORF">L798_11168</name>
</gene>
<evidence type="ECO:0000313" key="5">
    <source>
        <dbReference type="EMBL" id="KDR23692.1"/>
    </source>
</evidence>
<dbReference type="InterPro" id="IPR000008">
    <property type="entry name" value="C2_dom"/>
</dbReference>
<dbReference type="Gene3D" id="2.60.40.150">
    <property type="entry name" value="C2 domain"/>
    <property type="match status" value="2"/>
</dbReference>
<organism evidence="5 6">
    <name type="scientific">Zootermopsis nevadensis</name>
    <name type="common">Dampwood termite</name>
    <dbReference type="NCBI Taxonomy" id="136037"/>
    <lineage>
        <taxon>Eukaryota</taxon>
        <taxon>Metazoa</taxon>
        <taxon>Ecdysozoa</taxon>
        <taxon>Arthropoda</taxon>
        <taxon>Hexapoda</taxon>
        <taxon>Insecta</taxon>
        <taxon>Pterygota</taxon>
        <taxon>Neoptera</taxon>
        <taxon>Polyneoptera</taxon>
        <taxon>Dictyoptera</taxon>
        <taxon>Blattodea</taxon>
        <taxon>Blattoidea</taxon>
        <taxon>Termitoidae</taxon>
        <taxon>Termopsidae</taxon>
        <taxon>Zootermopsis</taxon>
    </lineage>
</organism>
<dbReference type="PRINTS" id="PR00360">
    <property type="entry name" value="C2DOMAIN"/>
</dbReference>
<evidence type="ECO:0000256" key="3">
    <source>
        <dbReference type="SAM" id="Phobius"/>
    </source>
</evidence>
<dbReference type="PROSITE" id="PS50004">
    <property type="entry name" value="C2"/>
    <property type="match status" value="2"/>
</dbReference>
<dbReference type="AlphaFoldDB" id="A0A067RIT3"/>
<dbReference type="GO" id="GO:0030424">
    <property type="term" value="C:axon"/>
    <property type="evidence" value="ECO:0007669"/>
    <property type="project" value="TreeGrafter"/>
</dbReference>
<dbReference type="GO" id="GO:0001786">
    <property type="term" value="F:phosphatidylserine binding"/>
    <property type="evidence" value="ECO:0007669"/>
    <property type="project" value="TreeGrafter"/>
</dbReference>
<dbReference type="FunFam" id="2.60.40.150:FF:000211">
    <property type="entry name" value="synaptotagmin-5 isoform X1"/>
    <property type="match status" value="1"/>
</dbReference>
<dbReference type="PANTHER" id="PTHR10024">
    <property type="entry name" value="SYNAPTOTAGMIN"/>
    <property type="match status" value="1"/>
</dbReference>
<reference evidence="5 6" key="1">
    <citation type="journal article" date="2014" name="Nat. Commun.">
        <title>Molecular traces of alternative social organization in a termite genome.</title>
        <authorList>
            <person name="Terrapon N."/>
            <person name="Li C."/>
            <person name="Robertson H.M."/>
            <person name="Ji L."/>
            <person name="Meng X."/>
            <person name="Booth W."/>
            <person name="Chen Z."/>
            <person name="Childers C.P."/>
            <person name="Glastad K.M."/>
            <person name="Gokhale K."/>
            <person name="Gowin J."/>
            <person name="Gronenberg W."/>
            <person name="Hermansen R.A."/>
            <person name="Hu H."/>
            <person name="Hunt B.G."/>
            <person name="Huylmans A.K."/>
            <person name="Khalil S.M."/>
            <person name="Mitchell R.D."/>
            <person name="Munoz-Torres M.C."/>
            <person name="Mustard J.A."/>
            <person name="Pan H."/>
            <person name="Reese J.T."/>
            <person name="Scharf M.E."/>
            <person name="Sun F."/>
            <person name="Vogel H."/>
            <person name="Xiao J."/>
            <person name="Yang W."/>
            <person name="Yang Z."/>
            <person name="Yang Z."/>
            <person name="Zhou J."/>
            <person name="Zhu J."/>
            <person name="Brent C.S."/>
            <person name="Elsik C.G."/>
            <person name="Goodisman M.A."/>
            <person name="Liberles D.A."/>
            <person name="Roe R.M."/>
            <person name="Vargo E.L."/>
            <person name="Vilcinskas A."/>
            <person name="Wang J."/>
            <person name="Bornberg-Bauer E."/>
            <person name="Korb J."/>
            <person name="Zhang G."/>
            <person name="Liebig J."/>
        </authorList>
    </citation>
    <scope>NUCLEOTIDE SEQUENCE [LARGE SCALE GENOMIC DNA]</scope>
    <source>
        <tissue evidence="5">Whole organism</tissue>
    </source>
</reference>
<evidence type="ECO:0000256" key="1">
    <source>
        <dbReference type="ARBA" id="ARBA00022737"/>
    </source>
</evidence>
<dbReference type="GO" id="GO:0048791">
    <property type="term" value="P:calcium ion-regulated exocytosis of neurotransmitter"/>
    <property type="evidence" value="ECO:0007669"/>
    <property type="project" value="TreeGrafter"/>
</dbReference>
<dbReference type="GO" id="GO:0048488">
    <property type="term" value="P:synaptic vesicle endocytosis"/>
    <property type="evidence" value="ECO:0007669"/>
    <property type="project" value="TreeGrafter"/>
</dbReference>
<dbReference type="CDD" id="cd00276">
    <property type="entry name" value="C2B_Synaptotagmin"/>
    <property type="match status" value="1"/>
</dbReference>
<dbReference type="GO" id="GO:0000149">
    <property type="term" value="F:SNARE binding"/>
    <property type="evidence" value="ECO:0007669"/>
    <property type="project" value="TreeGrafter"/>
</dbReference>
<keyword evidence="3" id="KW-0812">Transmembrane</keyword>
<evidence type="ECO:0000259" key="4">
    <source>
        <dbReference type="PROSITE" id="PS50004"/>
    </source>
</evidence>
<dbReference type="Pfam" id="PF00168">
    <property type="entry name" value="C2"/>
    <property type="match status" value="2"/>
</dbReference>
<dbReference type="GO" id="GO:0005886">
    <property type="term" value="C:plasma membrane"/>
    <property type="evidence" value="ECO:0007669"/>
    <property type="project" value="TreeGrafter"/>
</dbReference>
<dbReference type="STRING" id="136037.A0A067RIT3"/>
<dbReference type="SUPFAM" id="SSF49562">
    <property type="entry name" value="C2 domain (Calcium/lipid-binding domain, CaLB)"/>
    <property type="match status" value="2"/>
</dbReference>
<dbReference type="eggNOG" id="KOG1028">
    <property type="taxonomic scope" value="Eukaryota"/>
</dbReference>
<keyword evidence="6" id="KW-1185">Reference proteome</keyword>
<dbReference type="InterPro" id="IPR001565">
    <property type="entry name" value="Synaptotagmin"/>
</dbReference>
<proteinExistence type="predicted"/>
<dbReference type="InParanoid" id="A0A067RIT3"/>
<dbReference type="PRINTS" id="PR00399">
    <property type="entry name" value="SYNAPTOTAGMN"/>
</dbReference>
<evidence type="ECO:0000256" key="2">
    <source>
        <dbReference type="SAM" id="MobiDB-lite"/>
    </source>
</evidence>
<dbReference type="PANTHER" id="PTHR10024:SF373">
    <property type="entry name" value="MIP05618P"/>
    <property type="match status" value="1"/>
</dbReference>
<dbReference type="GO" id="GO:0031045">
    <property type="term" value="C:dense core granule"/>
    <property type="evidence" value="ECO:0007669"/>
    <property type="project" value="TreeGrafter"/>
</dbReference>
<feature type="domain" description="C2" evidence="4">
    <location>
        <begin position="191"/>
        <end position="310"/>
    </location>
</feature>
<feature type="transmembrane region" description="Helical" evidence="3">
    <location>
        <begin position="12"/>
        <end position="36"/>
    </location>
</feature>
<dbReference type="EMBL" id="KK852451">
    <property type="protein sequence ID" value="KDR23692.1"/>
    <property type="molecule type" value="Genomic_DNA"/>
</dbReference>
<dbReference type="SMART" id="SM00239">
    <property type="entry name" value="C2"/>
    <property type="match status" value="2"/>
</dbReference>
<accession>A0A067RIT3</accession>